<dbReference type="InterPro" id="IPR011013">
    <property type="entry name" value="Gal_mutarotase_sf_dom"/>
</dbReference>
<evidence type="ECO:0000256" key="1">
    <source>
        <dbReference type="ARBA" id="ARBA00007806"/>
    </source>
</evidence>
<proteinExistence type="inferred from homology"/>
<organism evidence="6 7">
    <name type="scientific">Sistotremastrum niveocremeum HHB9708</name>
    <dbReference type="NCBI Taxonomy" id="1314777"/>
    <lineage>
        <taxon>Eukaryota</taxon>
        <taxon>Fungi</taxon>
        <taxon>Dikarya</taxon>
        <taxon>Basidiomycota</taxon>
        <taxon>Agaricomycotina</taxon>
        <taxon>Agaricomycetes</taxon>
        <taxon>Sistotremastrales</taxon>
        <taxon>Sistotremastraceae</taxon>
        <taxon>Sertulicium</taxon>
        <taxon>Sertulicium niveocremeum</taxon>
    </lineage>
</organism>
<keyword evidence="7" id="KW-1185">Reference proteome</keyword>
<dbReference type="GO" id="GO:0005975">
    <property type="term" value="P:carbohydrate metabolic process"/>
    <property type="evidence" value="ECO:0007669"/>
    <property type="project" value="InterPro"/>
</dbReference>
<dbReference type="Proteomes" id="UP000076722">
    <property type="component" value="Unassembled WGS sequence"/>
</dbReference>
<feature type="domain" description="Glycoside hydrolase family 31 TIM barrel" evidence="3">
    <location>
        <begin position="287"/>
        <end position="658"/>
    </location>
</feature>
<evidence type="ECO:0000256" key="2">
    <source>
        <dbReference type="RuleBase" id="RU361185"/>
    </source>
</evidence>
<name>A0A165AEB2_9AGAM</name>
<dbReference type="InterPro" id="IPR025887">
    <property type="entry name" value="Glyco_hydro_31_N_dom"/>
</dbReference>
<dbReference type="Gene3D" id="2.60.40.1180">
    <property type="entry name" value="Golgi alpha-mannosidase II"/>
    <property type="match status" value="1"/>
</dbReference>
<sequence length="900" mass="100891">MTRVKFPMNWRLEETKGGDGGPAIQLSNDDGHQFSVHAISDKVVRVVHQLPDRFPQKYTDGVLWETVHPETLPNVKLNQEADLAELRIGNISLTLDYKKYIRLEWRHAKAQYPTEPFLKDLHTRGYSYDTQNGAVYHYVERESILPLEEDEGSEGIDKLRLRSEFVFGLGETSGSIVKNGRRFTMEAKDSLCYDMESGDPLYKITPFYVVYNRSLKLWHGIFYNNLSDSSFDMGAESDAVFGSSRTYKAKCGPLDYYVLIGDGTLPSILTEYMALVSPGPDAASLTLPPLSQFGYLASSLSLAEELDAQVQIIDFVHTCRAEGFAIDSLHLSSGWCQDEVTGDRNFFMWNHRRYPSPEDLGHTLEEELNVKIIANIKPWLLESHPLFPKVDRMPALVLAAKDDTQATEGGHARSMLWSNKLHEHALGSYIDFSSVAAVEWWKRAIHEYLLKNNVTGMWIDNNEYSCLMDDLERFRGETSAWSSRGIPDHVRNRLSWGDGEISMGQAGRGSQTAAMARATYEALMYYLPNERPVIVSRSAVPGMQSYAHGSWSGDNATTWRTLKRSTALTISVGLSLGPGLYGHDVGGFAGAHSPSAELLVRWVQHGIWHTRFVVHSWKSISTTLWMYKGLSIDGQDVTAIICRAVAWRYRLLPTLYSLYVTHYMRRGWPVLKPFLWYHSDDARTLLLDEEFIFGSHILVAPVLDKGARTRKLYLPGRLNGSSVGVKWCTLDTGHWYSSDTLDGQWLNLDAPLSAVPSLVREGGIFVLGGPCLRSSHDGVASRTAFVFPSPVISSRARATENVWGSGSFNLIEDDGKTNDHTTNGTYTELTLSFEVEEASASEVKIDVAVVHRRSSLPYSVIWFVLPHGDLRQLAGKKDVELVHGTWEDGRPMAGINVDGL</sequence>
<gene>
    <name evidence="6" type="ORF">SISNIDRAFT_492221</name>
</gene>
<evidence type="ECO:0000259" key="4">
    <source>
        <dbReference type="Pfam" id="PF13802"/>
    </source>
</evidence>
<reference evidence="6 7" key="1">
    <citation type="journal article" date="2016" name="Mol. Biol. Evol.">
        <title>Comparative Genomics of Early-Diverging Mushroom-Forming Fungi Provides Insights into the Origins of Lignocellulose Decay Capabilities.</title>
        <authorList>
            <person name="Nagy L.G."/>
            <person name="Riley R."/>
            <person name="Tritt A."/>
            <person name="Adam C."/>
            <person name="Daum C."/>
            <person name="Floudas D."/>
            <person name="Sun H."/>
            <person name="Yadav J.S."/>
            <person name="Pangilinan J."/>
            <person name="Larsson K.H."/>
            <person name="Matsuura K."/>
            <person name="Barry K."/>
            <person name="Labutti K."/>
            <person name="Kuo R."/>
            <person name="Ohm R.A."/>
            <person name="Bhattacharya S.S."/>
            <person name="Shirouzu T."/>
            <person name="Yoshinaga Y."/>
            <person name="Martin F.M."/>
            <person name="Grigoriev I.V."/>
            <person name="Hibbett D.S."/>
        </authorList>
    </citation>
    <scope>NUCLEOTIDE SEQUENCE [LARGE SCALE GENOMIC DNA]</scope>
    <source>
        <strain evidence="6 7">HHB9708</strain>
    </source>
</reference>
<comment type="similarity">
    <text evidence="1 2">Belongs to the glycosyl hydrolase 31 family.</text>
</comment>
<dbReference type="SUPFAM" id="SSF74650">
    <property type="entry name" value="Galactose mutarotase-like"/>
    <property type="match status" value="1"/>
</dbReference>
<dbReference type="SUPFAM" id="SSF51011">
    <property type="entry name" value="Glycosyl hydrolase domain"/>
    <property type="match status" value="1"/>
</dbReference>
<dbReference type="SUPFAM" id="SSF51445">
    <property type="entry name" value="(Trans)glycosidases"/>
    <property type="match status" value="1"/>
</dbReference>
<evidence type="ECO:0000259" key="3">
    <source>
        <dbReference type="Pfam" id="PF01055"/>
    </source>
</evidence>
<evidence type="ECO:0000313" key="6">
    <source>
        <dbReference type="EMBL" id="KZS98870.1"/>
    </source>
</evidence>
<dbReference type="CDD" id="cd14752">
    <property type="entry name" value="GH31_N"/>
    <property type="match status" value="1"/>
</dbReference>
<keyword evidence="2" id="KW-0378">Hydrolase</keyword>
<dbReference type="PANTHER" id="PTHR22762">
    <property type="entry name" value="ALPHA-GLUCOSIDASE"/>
    <property type="match status" value="1"/>
</dbReference>
<dbReference type="Pfam" id="PF13802">
    <property type="entry name" value="Gal_mutarotas_2"/>
    <property type="match status" value="1"/>
</dbReference>
<dbReference type="AlphaFoldDB" id="A0A165AEB2"/>
<dbReference type="InterPro" id="IPR048395">
    <property type="entry name" value="Glyco_hydro_31_C"/>
</dbReference>
<dbReference type="Pfam" id="PF01055">
    <property type="entry name" value="Glyco_hydro_31_2nd"/>
    <property type="match status" value="1"/>
</dbReference>
<dbReference type="InterPro" id="IPR013780">
    <property type="entry name" value="Glyco_hydro_b"/>
</dbReference>
<feature type="domain" description="Glycoside hydrolase family 31 N-terminal" evidence="4">
    <location>
        <begin position="34"/>
        <end position="232"/>
    </location>
</feature>
<evidence type="ECO:0000313" key="7">
    <source>
        <dbReference type="Proteomes" id="UP000076722"/>
    </source>
</evidence>
<keyword evidence="2" id="KW-0326">Glycosidase</keyword>
<dbReference type="InterPro" id="IPR017853">
    <property type="entry name" value="GH"/>
</dbReference>
<accession>A0A165AEB2</accession>
<dbReference type="OrthoDB" id="1334205at2759"/>
<protein>
    <submittedName>
        <fullName evidence="6">Uncharacterized protein</fullName>
    </submittedName>
</protein>
<dbReference type="PANTHER" id="PTHR22762:SF165">
    <property type="entry name" value="PUTATIVE (AFU_ORTHOLOGUE AFUA_1G06560)-RELATED"/>
    <property type="match status" value="1"/>
</dbReference>
<feature type="domain" description="Glycosyl hydrolase family 31 C-terminal" evidence="5">
    <location>
        <begin position="667"/>
        <end position="764"/>
    </location>
</feature>
<evidence type="ECO:0000259" key="5">
    <source>
        <dbReference type="Pfam" id="PF21365"/>
    </source>
</evidence>
<dbReference type="InterPro" id="IPR000322">
    <property type="entry name" value="Glyco_hydro_31_TIM"/>
</dbReference>
<dbReference type="GO" id="GO:0030246">
    <property type="term" value="F:carbohydrate binding"/>
    <property type="evidence" value="ECO:0007669"/>
    <property type="project" value="InterPro"/>
</dbReference>
<dbReference type="STRING" id="1314777.A0A165AEB2"/>
<dbReference type="Pfam" id="PF21365">
    <property type="entry name" value="Glyco_hydro_31_3rd"/>
    <property type="match status" value="1"/>
</dbReference>
<dbReference type="Gene3D" id="3.20.20.80">
    <property type="entry name" value="Glycosidases"/>
    <property type="match status" value="1"/>
</dbReference>
<dbReference type="Gene3D" id="2.60.40.1760">
    <property type="entry name" value="glycosyl hydrolase (family 31)"/>
    <property type="match status" value="1"/>
</dbReference>
<dbReference type="GO" id="GO:0004553">
    <property type="term" value="F:hydrolase activity, hydrolyzing O-glycosyl compounds"/>
    <property type="evidence" value="ECO:0007669"/>
    <property type="project" value="InterPro"/>
</dbReference>
<dbReference type="EMBL" id="KV419394">
    <property type="protein sequence ID" value="KZS98870.1"/>
    <property type="molecule type" value="Genomic_DNA"/>
</dbReference>